<comment type="subcellular location">
    <subcellularLocation>
        <location evidence="1">Nucleus</location>
    </subcellularLocation>
</comment>
<proteinExistence type="predicted"/>
<keyword evidence="4" id="KW-0804">Transcription</keyword>
<feature type="domain" description="Velvet" evidence="7">
    <location>
        <begin position="18"/>
        <end position="203"/>
    </location>
</feature>
<dbReference type="STRING" id="1314674.A0A0D7BRK4"/>
<evidence type="ECO:0000256" key="1">
    <source>
        <dbReference type="ARBA" id="ARBA00004123"/>
    </source>
</evidence>
<feature type="compositionally biased region" description="Pro residues" evidence="6">
    <location>
        <begin position="302"/>
        <end position="316"/>
    </location>
</feature>
<evidence type="ECO:0000256" key="4">
    <source>
        <dbReference type="ARBA" id="ARBA00023163"/>
    </source>
</evidence>
<evidence type="ECO:0000256" key="2">
    <source>
        <dbReference type="ARBA" id="ARBA00022969"/>
    </source>
</evidence>
<feature type="compositionally biased region" description="Pro residues" evidence="6">
    <location>
        <begin position="465"/>
        <end position="479"/>
    </location>
</feature>
<dbReference type="EMBL" id="KN880440">
    <property type="protein sequence ID" value="KIY72789.1"/>
    <property type="molecule type" value="Genomic_DNA"/>
</dbReference>
<evidence type="ECO:0000313" key="8">
    <source>
        <dbReference type="EMBL" id="KIY72789.1"/>
    </source>
</evidence>
<feature type="compositionally biased region" description="Basic and acidic residues" evidence="6">
    <location>
        <begin position="209"/>
        <end position="224"/>
    </location>
</feature>
<protein>
    <recommendedName>
        <fullName evidence="7">Velvet domain-containing protein</fullName>
    </recommendedName>
</protein>
<feature type="region of interest" description="Disordered" evidence="6">
    <location>
        <begin position="1"/>
        <end position="20"/>
    </location>
</feature>
<keyword evidence="2" id="KW-0749">Sporulation</keyword>
<keyword evidence="9" id="KW-1185">Reference proteome</keyword>
<dbReference type="PROSITE" id="PS51821">
    <property type="entry name" value="VELVET"/>
    <property type="match status" value="1"/>
</dbReference>
<gene>
    <name evidence="8" type="ORF">CYLTODRAFT_366949</name>
</gene>
<dbReference type="AlphaFoldDB" id="A0A0D7BRK4"/>
<feature type="compositionally biased region" description="Low complexity" evidence="6">
    <location>
        <begin position="331"/>
        <end position="348"/>
    </location>
</feature>
<feature type="compositionally biased region" description="Low complexity" evidence="6">
    <location>
        <begin position="225"/>
        <end position="241"/>
    </location>
</feature>
<dbReference type="PRINTS" id="PR01217">
    <property type="entry name" value="PRICHEXTENSN"/>
</dbReference>
<dbReference type="InterPro" id="IPR037525">
    <property type="entry name" value="Velvet_dom"/>
</dbReference>
<evidence type="ECO:0000259" key="7">
    <source>
        <dbReference type="PROSITE" id="PS51821"/>
    </source>
</evidence>
<feature type="compositionally biased region" description="Basic and acidic residues" evidence="6">
    <location>
        <begin position="535"/>
        <end position="548"/>
    </location>
</feature>
<dbReference type="Proteomes" id="UP000054007">
    <property type="component" value="Unassembled WGS sequence"/>
</dbReference>
<dbReference type="InterPro" id="IPR021740">
    <property type="entry name" value="Velvet"/>
</dbReference>
<feature type="compositionally biased region" description="Low complexity" evidence="6">
    <location>
        <begin position="362"/>
        <end position="376"/>
    </location>
</feature>
<dbReference type="OrthoDB" id="5599552at2759"/>
<feature type="region of interest" description="Disordered" evidence="6">
    <location>
        <begin position="209"/>
        <end position="394"/>
    </location>
</feature>
<evidence type="ECO:0000256" key="3">
    <source>
        <dbReference type="ARBA" id="ARBA00023015"/>
    </source>
</evidence>
<feature type="compositionally biased region" description="Polar residues" evidence="6">
    <location>
        <begin position="609"/>
        <end position="618"/>
    </location>
</feature>
<accession>A0A0D7BRK4</accession>
<name>A0A0D7BRK4_9AGAR</name>
<dbReference type="GO" id="GO:0005634">
    <property type="term" value="C:nucleus"/>
    <property type="evidence" value="ECO:0007669"/>
    <property type="project" value="UniProtKB-SubCell"/>
</dbReference>
<evidence type="ECO:0000256" key="5">
    <source>
        <dbReference type="ARBA" id="ARBA00023242"/>
    </source>
</evidence>
<feature type="compositionally biased region" description="Low complexity" evidence="6">
    <location>
        <begin position="290"/>
        <end position="299"/>
    </location>
</feature>
<dbReference type="InterPro" id="IPR038491">
    <property type="entry name" value="Velvet_dom_sf"/>
</dbReference>
<keyword evidence="5" id="KW-0539">Nucleus</keyword>
<evidence type="ECO:0000313" key="9">
    <source>
        <dbReference type="Proteomes" id="UP000054007"/>
    </source>
</evidence>
<keyword evidence="3" id="KW-0805">Transcription regulation</keyword>
<dbReference type="Gene3D" id="2.60.40.3960">
    <property type="entry name" value="Velvet domain"/>
    <property type="match status" value="1"/>
</dbReference>
<sequence length="685" mass="73768">MSQMQMNLPPPTMSALSNPSQRGAVEYDLVMKQEPKQARMCGVGGKADRRPIDPPPIVQLIVRPVEQQHPPAENDPNMGFLQNPYYFMFASLAKPDDDTELHWLKDGRTRCTQGSVVSSLYHLKDKLNADVGYFVFPDVSVRTEGSYRLKLSLFEVAGTLVQHCKSIYSKPFYVYTAKKFPGMEQSTELSCSLADQGIKIRIRKDIRVRDRGSDRKRARVDNDSSRSTPLASSSALQSSPPTYLPAPVSQIGIPLPSGAQTSGGQIPPPPGAQSVGSRPAGQGIPPPPGAEGVPPASGVQMIPPPPGAQIIPPPPGAQIMSGGSSNGPPMQTSTSHSSGQMMSPSPGSQATSPIEGPPQGVPIAAPQASAPATFAPSPGPPPPPAHVHGHPQDYYHHPPYDGHYYPPVWHPGYSAYHPAHEGYHPPGPMYPPPPPHGYYYPPHPPSWGTSPGWVGPDYPSRAPADYPPPRAPSEYPPPRSVAAAEFGSRAGPSNDYGPRSDYGPPRPDYSQGREYSQQREYSQMAHAGRPGDYASRAEYRDMSRDYAPQREYGPPSGPRNDDVSFSGRDGYSRDYPPVREYPPRGEGYLPPRTYTPPPTSRSAREYVQPISSRRQSSGEYARQGGYATSSFTASPPASYTTAGTPYAASTPGATYAPGPPPYPSPSPVPQGNKLSIGSILSKERD</sequence>
<feature type="compositionally biased region" description="Pro residues" evidence="6">
    <location>
        <begin position="657"/>
        <end position="668"/>
    </location>
</feature>
<reference evidence="8 9" key="1">
    <citation type="journal article" date="2015" name="Fungal Genet. Biol.">
        <title>Evolution of novel wood decay mechanisms in Agaricales revealed by the genome sequences of Fistulina hepatica and Cylindrobasidium torrendii.</title>
        <authorList>
            <person name="Floudas D."/>
            <person name="Held B.W."/>
            <person name="Riley R."/>
            <person name="Nagy L.G."/>
            <person name="Koehler G."/>
            <person name="Ransdell A.S."/>
            <person name="Younus H."/>
            <person name="Chow J."/>
            <person name="Chiniquy J."/>
            <person name="Lipzen A."/>
            <person name="Tritt A."/>
            <person name="Sun H."/>
            <person name="Haridas S."/>
            <person name="LaButti K."/>
            <person name="Ohm R.A."/>
            <person name="Kues U."/>
            <person name="Blanchette R.A."/>
            <person name="Grigoriev I.V."/>
            <person name="Minto R.E."/>
            <person name="Hibbett D.S."/>
        </authorList>
    </citation>
    <scope>NUCLEOTIDE SEQUENCE [LARGE SCALE GENOMIC DNA]</scope>
    <source>
        <strain evidence="8 9">FP15055 ss-10</strain>
    </source>
</reference>
<feature type="compositionally biased region" description="Low complexity" evidence="6">
    <location>
        <begin position="626"/>
        <end position="656"/>
    </location>
</feature>
<evidence type="ECO:0000256" key="6">
    <source>
        <dbReference type="SAM" id="MobiDB-lite"/>
    </source>
</evidence>
<feature type="compositionally biased region" description="Polar residues" evidence="6">
    <location>
        <begin position="321"/>
        <end position="330"/>
    </location>
</feature>
<dbReference type="PANTHER" id="PTHR33572:SF18">
    <property type="entry name" value="SPORE DEVELOPMENT REGULATOR VOSA"/>
    <property type="match status" value="1"/>
</dbReference>
<organism evidence="8 9">
    <name type="scientific">Cylindrobasidium torrendii FP15055 ss-10</name>
    <dbReference type="NCBI Taxonomy" id="1314674"/>
    <lineage>
        <taxon>Eukaryota</taxon>
        <taxon>Fungi</taxon>
        <taxon>Dikarya</taxon>
        <taxon>Basidiomycota</taxon>
        <taxon>Agaricomycotina</taxon>
        <taxon>Agaricomycetes</taxon>
        <taxon>Agaricomycetidae</taxon>
        <taxon>Agaricales</taxon>
        <taxon>Marasmiineae</taxon>
        <taxon>Physalacriaceae</taxon>
        <taxon>Cylindrobasidium</taxon>
    </lineage>
</organism>
<dbReference type="GO" id="GO:0030435">
    <property type="term" value="P:sporulation resulting in formation of a cellular spore"/>
    <property type="evidence" value="ECO:0007669"/>
    <property type="project" value="UniProtKB-KW"/>
</dbReference>
<dbReference type="Pfam" id="PF11754">
    <property type="entry name" value="Velvet"/>
    <property type="match status" value="2"/>
</dbReference>
<dbReference type="PANTHER" id="PTHR33572">
    <property type="entry name" value="SPORE DEVELOPMENT REGULATOR VOSA"/>
    <property type="match status" value="1"/>
</dbReference>
<feature type="region of interest" description="Disordered" evidence="6">
    <location>
        <begin position="464"/>
        <end position="685"/>
    </location>
</feature>